<reference evidence="2" key="1">
    <citation type="submission" date="2014-09" db="EMBL/GenBank/DDBJ databases">
        <authorList>
            <person name="Magalhaes I.L.F."/>
            <person name="Oliveira U."/>
            <person name="Santos F.R."/>
            <person name="Vidigal T.H.D.A."/>
            <person name="Brescovit A.D."/>
            <person name="Santos A.J."/>
        </authorList>
    </citation>
    <scope>NUCLEOTIDE SEQUENCE</scope>
    <source>
        <tissue evidence="2">Shoot tissue taken approximately 20 cm above the soil surface</tissue>
    </source>
</reference>
<reference evidence="2" key="2">
    <citation type="journal article" date="2015" name="Data Brief">
        <title>Shoot transcriptome of the giant reed, Arundo donax.</title>
        <authorList>
            <person name="Barrero R.A."/>
            <person name="Guerrero F.D."/>
            <person name="Moolhuijzen P."/>
            <person name="Goolsby J.A."/>
            <person name="Tidwell J."/>
            <person name="Bellgard S.E."/>
            <person name="Bellgard M.I."/>
        </authorList>
    </citation>
    <scope>NUCLEOTIDE SEQUENCE</scope>
    <source>
        <tissue evidence="2">Shoot tissue taken approximately 20 cm above the soil surface</tissue>
    </source>
</reference>
<feature type="compositionally biased region" description="Basic residues" evidence="1">
    <location>
        <begin position="33"/>
        <end position="43"/>
    </location>
</feature>
<sequence length="91" mass="10239">MVAPGRPAAGSIWTVWLGGPASRRNSSNCARSVKPRTRPRKSRTIATKKTARGRLCLVQSGTKLGFWPGKGREKKACWEWKTRRWECERAA</sequence>
<organism evidence="2">
    <name type="scientific">Arundo donax</name>
    <name type="common">Giant reed</name>
    <name type="synonym">Donax arundinaceus</name>
    <dbReference type="NCBI Taxonomy" id="35708"/>
    <lineage>
        <taxon>Eukaryota</taxon>
        <taxon>Viridiplantae</taxon>
        <taxon>Streptophyta</taxon>
        <taxon>Embryophyta</taxon>
        <taxon>Tracheophyta</taxon>
        <taxon>Spermatophyta</taxon>
        <taxon>Magnoliopsida</taxon>
        <taxon>Liliopsida</taxon>
        <taxon>Poales</taxon>
        <taxon>Poaceae</taxon>
        <taxon>PACMAD clade</taxon>
        <taxon>Arundinoideae</taxon>
        <taxon>Arundineae</taxon>
        <taxon>Arundo</taxon>
    </lineage>
</organism>
<name>A0A0A8YJM6_ARUDO</name>
<dbReference type="EMBL" id="GBRH01271589">
    <property type="protein sequence ID" value="JAD26306.1"/>
    <property type="molecule type" value="Transcribed_RNA"/>
</dbReference>
<evidence type="ECO:0000256" key="1">
    <source>
        <dbReference type="SAM" id="MobiDB-lite"/>
    </source>
</evidence>
<protein>
    <submittedName>
        <fullName evidence="2">Uncharacterized protein</fullName>
    </submittedName>
</protein>
<feature type="region of interest" description="Disordered" evidence="1">
    <location>
        <begin position="18"/>
        <end position="46"/>
    </location>
</feature>
<accession>A0A0A8YJM6</accession>
<dbReference type="AlphaFoldDB" id="A0A0A8YJM6"/>
<proteinExistence type="predicted"/>
<feature type="compositionally biased region" description="Low complexity" evidence="1">
    <location>
        <begin position="21"/>
        <end position="32"/>
    </location>
</feature>
<evidence type="ECO:0000313" key="2">
    <source>
        <dbReference type="EMBL" id="JAD26306.1"/>
    </source>
</evidence>